<sequence>MLAERRRARILEAVQNGRAVAVRDLCRLLGVSDRTVRRDLEVLDRFRLLRRTHGGAVATATVDDSRIPLEERYGLASAEKERIARVAVSLLNPNDRVILDAGSTTYQVALQIPRDLPLVVITHAINVVTALLDLPLVEVSVCGGALRRSNRSLIGPDTVKAYENVRADIAFLGATGVTPELDFVNTNRMEGEVKRAILRAARRSIILVDHTKFGKLALTPFASVSHGISGVITDRRTPEDYVRRLRDAGIWVRVV</sequence>
<feature type="domain" description="HTH deoR-type" evidence="8">
    <location>
        <begin position="3"/>
        <end position="58"/>
    </location>
</feature>
<dbReference type="InterPro" id="IPR050313">
    <property type="entry name" value="Carb_Metab_HTH_regulators"/>
</dbReference>
<name>A0ABZ1C2H8_9FIRM</name>
<keyword evidence="3" id="KW-0805">Transcription regulation</keyword>
<dbReference type="InterPro" id="IPR001845">
    <property type="entry name" value="HTH_ArsR_DNA-bd_dom"/>
</dbReference>
<dbReference type="PANTHER" id="PTHR30363:SF4">
    <property type="entry name" value="GLYCEROL-3-PHOSPHATE REGULON REPRESSOR"/>
    <property type="match status" value="1"/>
</dbReference>
<dbReference type="GO" id="GO:0003677">
    <property type="term" value="F:DNA binding"/>
    <property type="evidence" value="ECO:0007669"/>
    <property type="project" value="UniProtKB-KW"/>
</dbReference>
<dbReference type="SUPFAM" id="SSF46785">
    <property type="entry name" value="Winged helix' DNA-binding domain"/>
    <property type="match status" value="1"/>
</dbReference>
<dbReference type="PRINTS" id="PR00037">
    <property type="entry name" value="HTHLACR"/>
</dbReference>
<evidence type="ECO:0000256" key="1">
    <source>
        <dbReference type="ARBA" id="ARBA00021390"/>
    </source>
</evidence>
<dbReference type="SUPFAM" id="SSF100950">
    <property type="entry name" value="NagB/RpiA/CoA transferase-like"/>
    <property type="match status" value="1"/>
</dbReference>
<feature type="domain" description="HTH arsR-type" evidence="7">
    <location>
        <begin position="1"/>
        <end position="82"/>
    </location>
</feature>
<proteinExistence type="predicted"/>
<dbReference type="Pfam" id="PF08220">
    <property type="entry name" value="HTH_DeoR"/>
    <property type="match status" value="1"/>
</dbReference>
<dbReference type="PROSITE" id="PS00894">
    <property type="entry name" value="HTH_DEOR_1"/>
    <property type="match status" value="1"/>
</dbReference>
<keyword evidence="2" id="KW-0678">Repressor</keyword>
<evidence type="ECO:0000256" key="5">
    <source>
        <dbReference type="ARBA" id="ARBA00023163"/>
    </source>
</evidence>
<dbReference type="InterPro" id="IPR001034">
    <property type="entry name" value="DeoR_HTH"/>
</dbReference>
<dbReference type="InterPro" id="IPR014036">
    <property type="entry name" value="DeoR-like_C"/>
</dbReference>
<dbReference type="PROSITE" id="PS51000">
    <property type="entry name" value="HTH_DEOR_2"/>
    <property type="match status" value="1"/>
</dbReference>
<dbReference type="EMBL" id="CP141615">
    <property type="protein sequence ID" value="WRP18990.1"/>
    <property type="molecule type" value="Genomic_DNA"/>
</dbReference>
<dbReference type="Gene3D" id="1.10.10.10">
    <property type="entry name" value="Winged helix-like DNA-binding domain superfamily/Winged helix DNA-binding domain"/>
    <property type="match status" value="1"/>
</dbReference>
<evidence type="ECO:0000259" key="7">
    <source>
        <dbReference type="PROSITE" id="PS50987"/>
    </source>
</evidence>
<organism evidence="9 10">
    <name type="scientific">Carboxydichorda subterranea</name>
    <dbReference type="NCBI Taxonomy" id="3109565"/>
    <lineage>
        <taxon>Bacteria</taxon>
        <taxon>Bacillati</taxon>
        <taxon>Bacillota</taxon>
        <taxon>Limnochordia</taxon>
        <taxon>Limnochordales</taxon>
        <taxon>Geochordaceae</taxon>
        <taxon>Carboxydichorda</taxon>
    </lineage>
</organism>
<gene>
    <name evidence="9" type="ORF">U7230_14715</name>
</gene>
<evidence type="ECO:0000313" key="10">
    <source>
        <dbReference type="Proteomes" id="UP001332192"/>
    </source>
</evidence>
<evidence type="ECO:0000256" key="3">
    <source>
        <dbReference type="ARBA" id="ARBA00023015"/>
    </source>
</evidence>
<dbReference type="RefSeq" id="WP_324718260.1">
    <property type="nucleotide sequence ID" value="NZ_CP141615.1"/>
</dbReference>
<evidence type="ECO:0000256" key="4">
    <source>
        <dbReference type="ARBA" id="ARBA00023125"/>
    </source>
</evidence>
<dbReference type="InterPro" id="IPR036390">
    <property type="entry name" value="WH_DNA-bd_sf"/>
</dbReference>
<protein>
    <recommendedName>
        <fullName evidence="1">Lactose phosphotransferase system repressor</fullName>
    </recommendedName>
</protein>
<dbReference type="SMART" id="SM00420">
    <property type="entry name" value="HTH_DEOR"/>
    <property type="match status" value="1"/>
</dbReference>
<evidence type="ECO:0000259" key="8">
    <source>
        <dbReference type="PROSITE" id="PS51000"/>
    </source>
</evidence>
<evidence type="ECO:0000256" key="6">
    <source>
        <dbReference type="ARBA" id="ARBA00024937"/>
    </source>
</evidence>
<evidence type="ECO:0000256" key="2">
    <source>
        <dbReference type="ARBA" id="ARBA00022491"/>
    </source>
</evidence>
<keyword evidence="10" id="KW-1185">Reference proteome</keyword>
<accession>A0ABZ1C2H8</accession>
<dbReference type="InterPro" id="IPR036388">
    <property type="entry name" value="WH-like_DNA-bd_sf"/>
</dbReference>
<evidence type="ECO:0000313" key="9">
    <source>
        <dbReference type="EMBL" id="WRP18990.1"/>
    </source>
</evidence>
<dbReference type="Gene3D" id="3.40.50.1360">
    <property type="match status" value="1"/>
</dbReference>
<dbReference type="InterPro" id="IPR037171">
    <property type="entry name" value="NagB/RpiA_transferase-like"/>
</dbReference>
<dbReference type="Pfam" id="PF00455">
    <property type="entry name" value="DeoRC"/>
    <property type="match status" value="1"/>
</dbReference>
<reference evidence="9 10" key="1">
    <citation type="journal article" date="2024" name="Front. Microbiol.">
        <title>Novel thermophilic genera Geochorda gen. nov. and Carboxydochorda gen. nov. from the deep terrestrial subsurface reveal the ecophysiological diversity in the class Limnochordia.</title>
        <authorList>
            <person name="Karnachuk O.V."/>
            <person name="Lukina A.P."/>
            <person name="Avakyan M.R."/>
            <person name="Kadnikov V.V."/>
            <person name="Begmatov S."/>
            <person name="Beletsky A.V."/>
            <person name="Vlasova K.G."/>
            <person name="Novikov A.A."/>
            <person name="Shcherbakova V.A."/>
            <person name="Mardanov A.V."/>
            <person name="Ravin N.V."/>
        </authorList>
    </citation>
    <scope>NUCLEOTIDE SEQUENCE [LARGE SCALE GENOMIC DNA]</scope>
    <source>
        <strain evidence="9 10">L945</strain>
    </source>
</reference>
<keyword evidence="5" id="KW-0804">Transcription</keyword>
<dbReference type="InterPro" id="IPR018356">
    <property type="entry name" value="Tscrpt_reg_HTH_DeoR_CS"/>
</dbReference>
<dbReference type="PROSITE" id="PS50987">
    <property type="entry name" value="HTH_ARSR_2"/>
    <property type="match status" value="1"/>
</dbReference>
<dbReference type="Proteomes" id="UP001332192">
    <property type="component" value="Chromosome"/>
</dbReference>
<keyword evidence="4 9" id="KW-0238">DNA-binding</keyword>
<dbReference type="SMART" id="SM01134">
    <property type="entry name" value="DeoRC"/>
    <property type="match status" value="1"/>
</dbReference>
<comment type="function">
    <text evidence="6">Repressor of the lactose catabolism operon. Galactose-6-phosphate is the inducer.</text>
</comment>
<dbReference type="PANTHER" id="PTHR30363">
    <property type="entry name" value="HTH-TYPE TRANSCRIPTIONAL REGULATOR SRLR-RELATED"/>
    <property type="match status" value="1"/>
</dbReference>